<accession>A0ABW1KZI3</accession>
<sequence>MNRKSYNLFFAILPDQEPAGRLEMLARRLCSAHKLTGHPFEADRFHISLQNLGEYSCVPNEVVDAAGQAAASVNAETFKVTFDRAGSFDTKSGRFPLVLLGDYGLIALRDFHRQLVSALKKEGLGRFVDFNYTPHITLLYADRLIEDHPVEAISWQVKDFLLILSHIGESRYDFLGQWSLHDNAQ</sequence>
<dbReference type="EMBL" id="JBHPON010000003">
    <property type="protein sequence ID" value="MFC6037304.1"/>
    <property type="molecule type" value="Genomic_DNA"/>
</dbReference>
<evidence type="ECO:0000256" key="1">
    <source>
        <dbReference type="ARBA" id="ARBA00022801"/>
    </source>
</evidence>
<gene>
    <name evidence="2" type="ORF">ACFMB1_17230</name>
</gene>
<dbReference type="PANTHER" id="PTHR35561">
    <property type="entry name" value="RNA 2',3'-CYCLIC PHOSPHODIESTERASE"/>
    <property type="match status" value="1"/>
</dbReference>
<protein>
    <submittedName>
        <fullName evidence="2">2'-5' RNA ligase family protein</fullName>
    </submittedName>
</protein>
<dbReference type="InterPro" id="IPR004175">
    <property type="entry name" value="RNA_CPDase"/>
</dbReference>
<keyword evidence="3" id="KW-1185">Reference proteome</keyword>
<dbReference type="Gene3D" id="3.90.1140.10">
    <property type="entry name" value="Cyclic phosphodiesterase"/>
    <property type="match status" value="1"/>
</dbReference>
<dbReference type="InterPro" id="IPR009097">
    <property type="entry name" value="Cyclic_Pdiesterase"/>
</dbReference>
<organism evidence="2 3">
    <name type="scientific">Hyphococcus aureus</name>
    <dbReference type="NCBI Taxonomy" id="2666033"/>
    <lineage>
        <taxon>Bacteria</taxon>
        <taxon>Pseudomonadati</taxon>
        <taxon>Pseudomonadota</taxon>
        <taxon>Alphaproteobacteria</taxon>
        <taxon>Parvularculales</taxon>
        <taxon>Parvularculaceae</taxon>
        <taxon>Hyphococcus</taxon>
    </lineage>
</organism>
<dbReference type="Pfam" id="PF13563">
    <property type="entry name" value="2_5_RNA_ligase2"/>
    <property type="match status" value="1"/>
</dbReference>
<evidence type="ECO:0000313" key="2">
    <source>
        <dbReference type="EMBL" id="MFC6037304.1"/>
    </source>
</evidence>
<dbReference type="Proteomes" id="UP001596116">
    <property type="component" value="Unassembled WGS sequence"/>
</dbReference>
<proteinExistence type="predicted"/>
<keyword evidence="1" id="KW-0378">Hydrolase</keyword>
<dbReference type="GO" id="GO:0016874">
    <property type="term" value="F:ligase activity"/>
    <property type="evidence" value="ECO:0007669"/>
    <property type="project" value="UniProtKB-KW"/>
</dbReference>
<evidence type="ECO:0000313" key="3">
    <source>
        <dbReference type="Proteomes" id="UP001596116"/>
    </source>
</evidence>
<dbReference type="RefSeq" id="WP_379881298.1">
    <property type="nucleotide sequence ID" value="NZ_JBHPON010000003.1"/>
</dbReference>
<reference evidence="2 3" key="1">
    <citation type="submission" date="2024-09" db="EMBL/GenBank/DDBJ databases">
        <authorList>
            <person name="Zhang Z.-H."/>
        </authorList>
    </citation>
    <scope>NUCLEOTIDE SEQUENCE [LARGE SCALE GENOMIC DNA]</scope>
    <source>
        <strain evidence="2 3">HHTR114</strain>
    </source>
</reference>
<name>A0ABW1KZI3_9PROT</name>
<dbReference type="PANTHER" id="PTHR35561:SF1">
    <property type="entry name" value="RNA 2',3'-CYCLIC PHOSPHODIESTERASE"/>
    <property type="match status" value="1"/>
</dbReference>
<comment type="caution">
    <text evidence="2">The sequence shown here is derived from an EMBL/GenBank/DDBJ whole genome shotgun (WGS) entry which is preliminary data.</text>
</comment>
<dbReference type="SUPFAM" id="SSF55144">
    <property type="entry name" value="LigT-like"/>
    <property type="match status" value="1"/>
</dbReference>
<keyword evidence="2" id="KW-0436">Ligase</keyword>